<evidence type="ECO:0000313" key="3">
    <source>
        <dbReference type="Proteomes" id="UP001595478"/>
    </source>
</evidence>
<name>A0ABV7FR24_9ALTE</name>
<reference evidence="3" key="1">
    <citation type="journal article" date="2019" name="Int. J. Syst. Evol. Microbiol.">
        <title>The Global Catalogue of Microorganisms (GCM) 10K type strain sequencing project: providing services to taxonomists for standard genome sequencing and annotation.</title>
        <authorList>
            <consortium name="The Broad Institute Genomics Platform"/>
            <consortium name="The Broad Institute Genome Sequencing Center for Infectious Disease"/>
            <person name="Wu L."/>
            <person name="Ma J."/>
        </authorList>
    </citation>
    <scope>NUCLEOTIDE SEQUENCE [LARGE SCALE GENOMIC DNA]</scope>
    <source>
        <strain evidence="3">KCTC 52473</strain>
    </source>
</reference>
<proteinExistence type="predicted"/>
<dbReference type="PANTHER" id="PTHR30535">
    <property type="entry name" value="VITAMIN B12-BINDING PROTEIN"/>
    <property type="match status" value="1"/>
</dbReference>
<dbReference type="Pfam" id="PF01497">
    <property type="entry name" value="Peripla_BP_2"/>
    <property type="match status" value="1"/>
</dbReference>
<feature type="domain" description="Fe/B12 periplasmic-binding" evidence="1">
    <location>
        <begin position="38"/>
        <end position="291"/>
    </location>
</feature>
<gene>
    <name evidence="2" type="ORF">ACFOHL_14295</name>
</gene>
<dbReference type="PANTHER" id="PTHR30535:SF4">
    <property type="entry name" value="HEMIN-BINDING PERIPLASMIC PROTEIN HMUT"/>
    <property type="match status" value="1"/>
</dbReference>
<dbReference type="InterPro" id="IPR050902">
    <property type="entry name" value="ABC_Transporter_SBP"/>
</dbReference>
<keyword evidence="3" id="KW-1185">Reference proteome</keyword>
<dbReference type="Proteomes" id="UP001595478">
    <property type="component" value="Unassembled WGS sequence"/>
</dbReference>
<evidence type="ECO:0000313" key="2">
    <source>
        <dbReference type="EMBL" id="MFC3122792.1"/>
    </source>
</evidence>
<dbReference type="InterPro" id="IPR002491">
    <property type="entry name" value="ABC_transptr_periplasmic_BD"/>
</dbReference>
<accession>A0ABV7FR24</accession>
<evidence type="ECO:0000259" key="1">
    <source>
        <dbReference type="PROSITE" id="PS50983"/>
    </source>
</evidence>
<protein>
    <submittedName>
        <fullName evidence="2">Hemin ABC transporter substrate-binding protein</fullName>
    </submittedName>
</protein>
<dbReference type="Gene3D" id="3.40.50.1980">
    <property type="entry name" value="Nitrogenase molybdenum iron protein domain"/>
    <property type="match status" value="2"/>
</dbReference>
<dbReference type="PROSITE" id="PS50983">
    <property type="entry name" value="FE_B12_PBP"/>
    <property type="match status" value="1"/>
</dbReference>
<sequence>MKYSFGLILLGVFLSVVNKDVYSQVPYAEESRENKGMKIVSAGGSVTEILYALDAQALIVATDTSSLYPAAVNQLPKVGYYRQLSVEGVASTGATHLISLAEAGSKTSLEQIKNLGVTLELIDTAKNIDGLYKAITMLGGLINKVEQAEVLIRTLRQDFAKVRKQVDTRNPKKAVFLMSISDQGVMAAGKNTVPNIIFKTLGMTNPYSQLQGFKTVSPESLLAYAPDLIFVPAHQARGLRPEQLCEKPAIRLLRDAYGCNLHIVDPLKFLGLTPRLPQAMQEVLEVAKKQQELEGNQQQASLGQ</sequence>
<dbReference type="EMBL" id="JBHRSW010000029">
    <property type="protein sequence ID" value="MFC3122792.1"/>
    <property type="molecule type" value="Genomic_DNA"/>
</dbReference>
<comment type="caution">
    <text evidence="2">The sequence shown here is derived from an EMBL/GenBank/DDBJ whole genome shotgun (WGS) entry which is preliminary data.</text>
</comment>
<organism evidence="2 3">
    <name type="scientific">Agaribacter flavus</name>
    <dbReference type="NCBI Taxonomy" id="1902781"/>
    <lineage>
        <taxon>Bacteria</taxon>
        <taxon>Pseudomonadati</taxon>
        <taxon>Pseudomonadota</taxon>
        <taxon>Gammaproteobacteria</taxon>
        <taxon>Alteromonadales</taxon>
        <taxon>Alteromonadaceae</taxon>
        <taxon>Agaribacter</taxon>
    </lineage>
</organism>
<dbReference type="SUPFAM" id="SSF53807">
    <property type="entry name" value="Helical backbone' metal receptor"/>
    <property type="match status" value="1"/>
</dbReference>
<dbReference type="RefSeq" id="WP_376920912.1">
    <property type="nucleotide sequence ID" value="NZ_JBHRSW010000029.1"/>
</dbReference>